<reference evidence="2 3" key="1">
    <citation type="submission" date="2019-09" db="EMBL/GenBank/DDBJ databases">
        <title>YIM 132180 draft genome.</title>
        <authorList>
            <person name="Zhang K."/>
        </authorList>
    </citation>
    <scope>NUCLEOTIDE SEQUENCE [LARGE SCALE GENOMIC DNA]</scope>
    <source>
        <strain evidence="2 3">YIM 132180</strain>
    </source>
</reference>
<dbReference type="EMBL" id="VZDO01000009">
    <property type="protein sequence ID" value="KAB0679579.1"/>
    <property type="molecule type" value="Genomic_DNA"/>
</dbReference>
<gene>
    <name evidence="2" type="ORF">F6X38_12200</name>
</gene>
<dbReference type="Pfam" id="PF06170">
    <property type="entry name" value="DUF983"/>
    <property type="match status" value="1"/>
</dbReference>
<dbReference type="RefSeq" id="WP_150970103.1">
    <property type="nucleotide sequence ID" value="NZ_VZDO01000009.1"/>
</dbReference>
<feature type="transmembrane region" description="Helical" evidence="1">
    <location>
        <begin position="84"/>
        <end position="106"/>
    </location>
</feature>
<keyword evidence="3" id="KW-1185">Reference proteome</keyword>
<dbReference type="InterPro" id="IPR009325">
    <property type="entry name" value="DUF983"/>
</dbReference>
<keyword evidence="1" id="KW-1133">Transmembrane helix</keyword>
<comment type="caution">
    <text evidence="2">The sequence shown here is derived from an EMBL/GenBank/DDBJ whole genome shotgun (WGS) entry which is preliminary data.</text>
</comment>
<keyword evidence="1" id="KW-0472">Membrane</keyword>
<name>A0A7V7PNZ3_9HYPH</name>
<organism evidence="2 3">
    <name type="scientific">Plantimonas leprariae</name>
    <dbReference type="NCBI Taxonomy" id="2615207"/>
    <lineage>
        <taxon>Bacteria</taxon>
        <taxon>Pseudomonadati</taxon>
        <taxon>Pseudomonadota</taxon>
        <taxon>Alphaproteobacteria</taxon>
        <taxon>Hyphomicrobiales</taxon>
        <taxon>Aurantimonadaceae</taxon>
        <taxon>Plantimonas</taxon>
    </lineage>
</organism>
<sequence length="126" mass="13463">MSGSRASLPGVDPGKAGTRGRCPRCGEGRLFAGFLKLRPQCSECGLDYGFADSGDGPAAFVILIVGIVVIGLALWLEISVSPPFWVHLILWLPLTVILSLPLMRLFKGLLIGLQFRTKAAQGRLDG</sequence>
<evidence type="ECO:0000256" key="1">
    <source>
        <dbReference type="SAM" id="Phobius"/>
    </source>
</evidence>
<proteinExistence type="predicted"/>
<protein>
    <submittedName>
        <fullName evidence="2">DUF983 domain-containing protein</fullName>
    </submittedName>
</protein>
<keyword evidence="1" id="KW-0812">Transmembrane</keyword>
<evidence type="ECO:0000313" key="2">
    <source>
        <dbReference type="EMBL" id="KAB0679579.1"/>
    </source>
</evidence>
<evidence type="ECO:0000313" key="3">
    <source>
        <dbReference type="Proteomes" id="UP000432089"/>
    </source>
</evidence>
<dbReference type="AlphaFoldDB" id="A0A7V7PNZ3"/>
<dbReference type="Proteomes" id="UP000432089">
    <property type="component" value="Unassembled WGS sequence"/>
</dbReference>
<accession>A0A7V7PNZ3</accession>
<feature type="transmembrane region" description="Helical" evidence="1">
    <location>
        <begin position="58"/>
        <end position="78"/>
    </location>
</feature>